<dbReference type="AlphaFoldDB" id="A0A817A2K1"/>
<dbReference type="Proteomes" id="UP000663824">
    <property type="component" value="Unassembled WGS sequence"/>
</dbReference>
<evidence type="ECO:0000313" key="1">
    <source>
        <dbReference type="EMBL" id="CAF2240713.1"/>
    </source>
</evidence>
<protein>
    <recommendedName>
        <fullName evidence="3">F-box domain-containing protein</fullName>
    </recommendedName>
</protein>
<evidence type="ECO:0008006" key="3">
    <source>
        <dbReference type="Google" id="ProtNLM"/>
    </source>
</evidence>
<gene>
    <name evidence="1" type="ORF">MBJ925_LOCUS37331</name>
</gene>
<proteinExistence type="predicted"/>
<dbReference type="EMBL" id="CAJNRE010020781">
    <property type="protein sequence ID" value="CAF2240713.1"/>
    <property type="molecule type" value="Genomic_DNA"/>
</dbReference>
<name>A0A817A2K1_9BILA</name>
<organism evidence="1 2">
    <name type="scientific">Rotaria magnacalcarata</name>
    <dbReference type="NCBI Taxonomy" id="392030"/>
    <lineage>
        <taxon>Eukaryota</taxon>
        <taxon>Metazoa</taxon>
        <taxon>Spiralia</taxon>
        <taxon>Gnathifera</taxon>
        <taxon>Rotifera</taxon>
        <taxon>Eurotatoria</taxon>
        <taxon>Bdelloidea</taxon>
        <taxon>Philodinida</taxon>
        <taxon>Philodinidae</taxon>
        <taxon>Rotaria</taxon>
    </lineage>
</organism>
<comment type="caution">
    <text evidence="1">The sequence shown here is derived from an EMBL/GenBank/DDBJ whole genome shotgun (WGS) entry which is preliminary data.</text>
</comment>
<sequence length="552" mass="64760">MPEQYYPKHNSEDMTTSLESLPNELWLLFMSFLTPINLYRALIGLNNRINCLISTMTSHLVLDTSQCANNSIRFSDMRQLLEGKDYWSKYLLSLIDTVRLTGTLASDVFCDQYRSPIEFPSMNTSFSILFPSLRRLYVTEEAIDTRSLSRIFLPLSKSLRFFHFSAKRFSTRSYFDILDTFTKHELSLTSMAFEVKNALNYLNDFQQYFKLKKNMPGLHPSSLRFLLRFPGELVYQWEKNRSFEWPFENTNIDYCLDEISLPCKVYWHSQLQTPEKKYSLIIFTHSTLYYHRTVHNYSFPMNIKQTSSIKWTCNYLDNSQQIFDSLTQFITTKELEIDDWMGTSLQNDSAKQVVFSSCFNQLRLNALRSLTFFDTGNTEKFLLKSQLRSFLQLILSSVPQLVKLTINWECIMNFDSALANGQFAASPLVSLRHLHLLHFTGRGRLDLSQLIDISILSKSLPQLTSLWTSGRNIYPDENLAKLIASIVTHFEQLTEFIINKGSNYRHLGVRGIELLRSQKQYMENFLRNIDKLRDSNRTSITWNHFTEFRIWL</sequence>
<reference evidence="1" key="1">
    <citation type="submission" date="2021-02" db="EMBL/GenBank/DDBJ databases">
        <authorList>
            <person name="Nowell W R."/>
        </authorList>
    </citation>
    <scope>NUCLEOTIDE SEQUENCE</scope>
</reference>
<evidence type="ECO:0000313" key="2">
    <source>
        <dbReference type="Proteomes" id="UP000663824"/>
    </source>
</evidence>
<accession>A0A817A2K1</accession>